<keyword evidence="4" id="KW-0812">Transmembrane</keyword>
<feature type="compositionally biased region" description="Polar residues" evidence="3">
    <location>
        <begin position="408"/>
        <end position="427"/>
    </location>
</feature>
<feature type="region of interest" description="Disordered" evidence="3">
    <location>
        <begin position="54"/>
        <end position="224"/>
    </location>
</feature>
<proteinExistence type="inferred from homology"/>
<feature type="region of interest" description="Disordered" evidence="3">
    <location>
        <begin position="610"/>
        <end position="642"/>
    </location>
</feature>
<feature type="transmembrane region" description="Helical" evidence="4">
    <location>
        <begin position="777"/>
        <end position="797"/>
    </location>
</feature>
<dbReference type="PANTHER" id="PTHR31618:SF1">
    <property type="entry name" value="EF-HAND DOMAIN-CONTAINING PROTEIN"/>
    <property type="match status" value="1"/>
</dbReference>
<name>A0A1E7FUY8_9STRA</name>
<evidence type="ECO:0000313" key="5">
    <source>
        <dbReference type="EMBL" id="OEU21925.1"/>
    </source>
</evidence>
<feature type="transmembrane region" description="Helical" evidence="4">
    <location>
        <begin position="803"/>
        <end position="825"/>
    </location>
</feature>
<feature type="compositionally biased region" description="Polar residues" evidence="3">
    <location>
        <begin position="126"/>
        <end position="167"/>
    </location>
</feature>
<feature type="compositionally biased region" description="Polar residues" evidence="3">
    <location>
        <begin position="351"/>
        <end position="371"/>
    </location>
</feature>
<comment type="similarity">
    <text evidence="2">Belongs to the MscS (TC 1.A.23) family.</text>
</comment>
<dbReference type="GO" id="GO:0006820">
    <property type="term" value="P:monoatomic anion transport"/>
    <property type="evidence" value="ECO:0007669"/>
    <property type="project" value="TreeGrafter"/>
</dbReference>
<organism evidence="5 6">
    <name type="scientific">Fragilariopsis cylindrus CCMP1102</name>
    <dbReference type="NCBI Taxonomy" id="635003"/>
    <lineage>
        <taxon>Eukaryota</taxon>
        <taxon>Sar</taxon>
        <taxon>Stramenopiles</taxon>
        <taxon>Ochrophyta</taxon>
        <taxon>Bacillariophyta</taxon>
        <taxon>Bacillariophyceae</taxon>
        <taxon>Bacillariophycidae</taxon>
        <taxon>Bacillariales</taxon>
        <taxon>Bacillariaceae</taxon>
        <taxon>Fragilariopsis</taxon>
    </lineage>
</organism>
<reference evidence="5 6" key="1">
    <citation type="submission" date="2016-09" db="EMBL/GenBank/DDBJ databases">
        <title>Extensive genetic diversity and differential bi-allelic expression allows diatom success in the polar Southern Ocean.</title>
        <authorList>
            <consortium name="DOE Joint Genome Institute"/>
            <person name="Mock T."/>
            <person name="Otillar R.P."/>
            <person name="Strauss J."/>
            <person name="Dupont C."/>
            <person name="Frickenhaus S."/>
            <person name="Maumus F."/>
            <person name="Mcmullan M."/>
            <person name="Sanges R."/>
            <person name="Schmutz J."/>
            <person name="Toseland A."/>
            <person name="Valas R."/>
            <person name="Veluchamy A."/>
            <person name="Ward B.J."/>
            <person name="Allen A."/>
            <person name="Barry K."/>
            <person name="Falciatore A."/>
            <person name="Ferrante M."/>
            <person name="Fortunato A.E."/>
            <person name="Gloeckner G."/>
            <person name="Gruber A."/>
            <person name="Hipkin R."/>
            <person name="Janech M."/>
            <person name="Kroth P."/>
            <person name="Leese F."/>
            <person name="Lindquist E."/>
            <person name="Lyon B.R."/>
            <person name="Martin J."/>
            <person name="Mayer C."/>
            <person name="Parker M."/>
            <person name="Quesneville H."/>
            <person name="Raymond J."/>
            <person name="Uhlig C."/>
            <person name="Valentin K.U."/>
            <person name="Worden A.Z."/>
            <person name="Armbrust E.V."/>
            <person name="Bowler C."/>
            <person name="Green B."/>
            <person name="Moulton V."/>
            <person name="Van Oosterhout C."/>
            <person name="Grigoriev I."/>
        </authorList>
    </citation>
    <scope>NUCLEOTIDE SEQUENCE [LARGE SCALE GENOMIC DNA]</scope>
    <source>
        <strain evidence="5 6">CCMP1102</strain>
    </source>
</reference>
<evidence type="ECO:0000256" key="2">
    <source>
        <dbReference type="ARBA" id="ARBA00008017"/>
    </source>
</evidence>
<gene>
    <name evidence="5" type="ORF">FRACYDRAFT_232072</name>
</gene>
<keyword evidence="4" id="KW-0472">Membrane</keyword>
<evidence type="ECO:0000256" key="4">
    <source>
        <dbReference type="SAM" id="Phobius"/>
    </source>
</evidence>
<evidence type="ECO:0000313" key="6">
    <source>
        <dbReference type="Proteomes" id="UP000095751"/>
    </source>
</evidence>
<protein>
    <submittedName>
        <fullName evidence="5">Uncharacterized protein</fullName>
    </submittedName>
</protein>
<evidence type="ECO:0000256" key="1">
    <source>
        <dbReference type="ARBA" id="ARBA00004141"/>
    </source>
</evidence>
<keyword evidence="4" id="KW-1133">Transmembrane helix</keyword>
<feature type="compositionally biased region" description="Polar residues" evidence="3">
    <location>
        <begin position="178"/>
        <end position="189"/>
    </location>
</feature>
<dbReference type="EMBL" id="KV784353">
    <property type="protein sequence ID" value="OEU21925.1"/>
    <property type="molecule type" value="Genomic_DNA"/>
</dbReference>
<dbReference type="PANTHER" id="PTHR31618">
    <property type="entry name" value="MECHANOSENSITIVE ION CHANNEL PROTEIN 5"/>
    <property type="match status" value="1"/>
</dbReference>
<feature type="compositionally biased region" description="Gly residues" evidence="3">
    <location>
        <begin position="204"/>
        <end position="216"/>
    </location>
</feature>
<evidence type="ECO:0000256" key="3">
    <source>
        <dbReference type="SAM" id="MobiDB-lite"/>
    </source>
</evidence>
<dbReference type="InterPro" id="IPR016688">
    <property type="entry name" value="MscS-like_plants/fungi"/>
</dbReference>
<dbReference type="GO" id="GO:0008381">
    <property type="term" value="F:mechanosensitive monoatomic ion channel activity"/>
    <property type="evidence" value="ECO:0007669"/>
    <property type="project" value="TreeGrafter"/>
</dbReference>
<feature type="region of interest" description="Disordered" evidence="3">
    <location>
        <begin position="318"/>
        <end position="427"/>
    </location>
</feature>
<keyword evidence="6" id="KW-1185">Reference proteome</keyword>
<feature type="compositionally biased region" description="Polar residues" evidence="3">
    <location>
        <begin position="81"/>
        <end position="90"/>
    </location>
</feature>
<dbReference type="InParanoid" id="A0A1E7FUY8"/>
<feature type="compositionally biased region" description="Basic and acidic residues" evidence="3">
    <location>
        <begin position="625"/>
        <end position="642"/>
    </location>
</feature>
<dbReference type="KEGG" id="fcy:FRACYDRAFT_232072"/>
<dbReference type="AlphaFoldDB" id="A0A1E7FUY8"/>
<feature type="compositionally biased region" description="Low complexity" evidence="3">
    <location>
        <begin position="111"/>
        <end position="125"/>
    </location>
</feature>
<sequence>MATLTEAGSVVSPDTGRGMCNRVLSSNSLLGLIGLEGEDSEDVSTTASNNITNTNYAGPVMEENQLGGGGGGKEEEINVELSPSTRNSQQDLDDITLMTTPPGSIQEPGILSLSPPLLTTYSSSTNGPENYISLQPHQQSRQSMYQHHSTQEESPQLSLPTTPTAQLPRSRPPRAPQLPSSEVGGNNSGHIVFPRPITSIGPESGSGAGPGPGGGHTRTPTDATNYSFLSSLTEMDASNLGGGGGGRGIDCILPRRRTLSWDNNVGNGACAAAGAAPVGSNSLGGISLPGSILQPILRKEEETECTVRPPMSIWASNLRKVSPPPAKTSPRRALVPPSLPSREKIHPFLGNLQQNSSSPPNLTLACSSSNHTATTTATRSPFAYAQDEKKDDDMFRSPLRPRFERDASSASHLSPNDFTSYSPSPSTTIRLRKRTTANFHSSPHLVTQRNATQRSNKINIDHTHNNKGYTSAVKLDLKEVLMSNKESVEETEIAKGVGRDLFSDKSGVISGDVQAYSISEVWPYLILVWGIFNLNHQRGSYLEWFIEVINPLFCKKFSYFCLGLGAITIIKRVLFKQLLKERIAVLKKQLVLLNEIASLSMKKMDDSLADNLPSGDTVGNTGTKKKSELAEEEKDRELHEEDHLGESINRILCFQNAVEHIDYFADHDFSSSFGKFATTRKDFVDSSQIIFERLVSSTRKYQEEIDLELLCQVAKLSDGSTDESNVVILKELFWSSRQGQVSKVDFVTSIDKIYKAMRLLIANIDNSSRIDRAFEKIVNIIFYTIAAVFVLTSIFGADTNTPLVALVAVLVNFTVIVCCTCAEYPKGILRILTQKPYDIGDRVSFINTGDSELKLNNGPLLGGLIIEKYDLYTTTVRQGITGERSTFANGSILLDNTRVVNWKRSQRANVLFLLKFPVHIRREQIQIFLKLIMEWIKDHPREWVNLDVFRAVNVGSELKCVEYNVVLRHKESWHNYSAVEQSKSDTLIFLLELQNKIQNELPMRVG</sequence>
<feature type="compositionally biased region" description="Basic and acidic residues" evidence="3">
    <location>
        <begin position="386"/>
        <end position="407"/>
    </location>
</feature>
<comment type="subcellular location">
    <subcellularLocation>
        <location evidence="1">Membrane</location>
        <topology evidence="1">Multi-pass membrane protein</topology>
    </subcellularLocation>
</comment>
<accession>A0A1E7FUY8</accession>
<dbReference type="Proteomes" id="UP000095751">
    <property type="component" value="Unassembled WGS sequence"/>
</dbReference>
<dbReference type="GO" id="GO:0005886">
    <property type="term" value="C:plasma membrane"/>
    <property type="evidence" value="ECO:0007669"/>
    <property type="project" value="TreeGrafter"/>
</dbReference>